<gene>
    <name evidence="1" type="ORF">NHX12_015097</name>
</gene>
<protein>
    <submittedName>
        <fullName evidence="1">Uncharacterized protein</fullName>
    </submittedName>
</protein>
<dbReference type="EMBL" id="JANIIK010000119">
    <property type="protein sequence ID" value="KAJ3584602.1"/>
    <property type="molecule type" value="Genomic_DNA"/>
</dbReference>
<reference evidence="1" key="1">
    <citation type="submission" date="2022-07" db="EMBL/GenBank/DDBJ databases">
        <title>Chromosome-level genome of Muraenolepis orangiensis.</title>
        <authorList>
            <person name="Kim J."/>
        </authorList>
    </citation>
    <scope>NUCLEOTIDE SEQUENCE</scope>
    <source>
        <strain evidence="1">KU_S4_2022</strain>
        <tissue evidence="1">Muscle</tissue>
    </source>
</reference>
<dbReference type="AlphaFoldDB" id="A0A9Q0DA94"/>
<sequence length="113" mass="12458">MKKNLPCFSRKVCVYYEPIPPYPYSEMQQSVRSGEQATVAVQFTDLPNALIACKVDVDLFDDNDVKYGVVVERLPTPVPSVYRTAGSLAIPISIYSKLPPPDSNSGPSVQYSV</sequence>
<name>A0A9Q0DA94_9TELE</name>
<dbReference type="Proteomes" id="UP001148018">
    <property type="component" value="Unassembled WGS sequence"/>
</dbReference>
<keyword evidence="2" id="KW-1185">Reference proteome</keyword>
<evidence type="ECO:0000313" key="1">
    <source>
        <dbReference type="EMBL" id="KAJ3584602.1"/>
    </source>
</evidence>
<organism evidence="1 2">
    <name type="scientific">Muraenolepis orangiensis</name>
    <name type="common">Patagonian moray cod</name>
    <dbReference type="NCBI Taxonomy" id="630683"/>
    <lineage>
        <taxon>Eukaryota</taxon>
        <taxon>Metazoa</taxon>
        <taxon>Chordata</taxon>
        <taxon>Craniata</taxon>
        <taxon>Vertebrata</taxon>
        <taxon>Euteleostomi</taxon>
        <taxon>Actinopterygii</taxon>
        <taxon>Neopterygii</taxon>
        <taxon>Teleostei</taxon>
        <taxon>Neoteleostei</taxon>
        <taxon>Acanthomorphata</taxon>
        <taxon>Zeiogadaria</taxon>
        <taxon>Gadariae</taxon>
        <taxon>Gadiformes</taxon>
        <taxon>Muraenolepidoidei</taxon>
        <taxon>Muraenolepididae</taxon>
        <taxon>Muraenolepis</taxon>
    </lineage>
</organism>
<evidence type="ECO:0000313" key="2">
    <source>
        <dbReference type="Proteomes" id="UP001148018"/>
    </source>
</evidence>
<dbReference type="OrthoDB" id="10662917at2759"/>
<accession>A0A9Q0DA94</accession>
<comment type="caution">
    <text evidence="1">The sequence shown here is derived from an EMBL/GenBank/DDBJ whole genome shotgun (WGS) entry which is preliminary data.</text>
</comment>
<proteinExistence type="predicted"/>